<gene>
    <name evidence="2" type="ORF">V22_40010</name>
</gene>
<feature type="transmembrane region" description="Helical" evidence="1">
    <location>
        <begin position="180"/>
        <end position="200"/>
    </location>
</feature>
<dbReference type="OrthoDB" id="275895at2"/>
<keyword evidence="1" id="KW-0812">Transmembrane</keyword>
<keyword evidence="1" id="KW-0472">Membrane</keyword>
<keyword evidence="3" id="KW-1185">Reference proteome</keyword>
<feature type="transmembrane region" description="Helical" evidence="1">
    <location>
        <begin position="263"/>
        <end position="290"/>
    </location>
</feature>
<evidence type="ECO:0000313" key="2">
    <source>
        <dbReference type="EMBL" id="QDT66730.1"/>
    </source>
</evidence>
<dbReference type="AlphaFoldDB" id="A0A517TEC6"/>
<feature type="transmembrane region" description="Helical" evidence="1">
    <location>
        <begin position="411"/>
        <end position="431"/>
    </location>
</feature>
<name>A0A517TEC6_9PLAN</name>
<dbReference type="RefSeq" id="WP_145266052.1">
    <property type="nucleotide sequence ID" value="NZ_CP036316.1"/>
</dbReference>
<feature type="transmembrane region" description="Helical" evidence="1">
    <location>
        <begin position="443"/>
        <end position="461"/>
    </location>
</feature>
<dbReference type="KEGG" id="chya:V22_40010"/>
<feature type="transmembrane region" description="Helical" evidence="1">
    <location>
        <begin position="57"/>
        <end position="75"/>
    </location>
</feature>
<feature type="transmembrane region" description="Helical" evidence="1">
    <location>
        <begin position="209"/>
        <end position="226"/>
    </location>
</feature>
<reference evidence="2 3" key="1">
    <citation type="submission" date="2019-02" db="EMBL/GenBank/DDBJ databases">
        <title>Deep-cultivation of Planctomycetes and their phenomic and genomic characterization uncovers novel biology.</title>
        <authorList>
            <person name="Wiegand S."/>
            <person name="Jogler M."/>
            <person name="Boedeker C."/>
            <person name="Pinto D."/>
            <person name="Vollmers J."/>
            <person name="Rivas-Marin E."/>
            <person name="Kohn T."/>
            <person name="Peeters S.H."/>
            <person name="Heuer A."/>
            <person name="Rast P."/>
            <person name="Oberbeckmann S."/>
            <person name="Bunk B."/>
            <person name="Jeske O."/>
            <person name="Meyerdierks A."/>
            <person name="Storesund J.E."/>
            <person name="Kallscheuer N."/>
            <person name="Luecker S."/>
            <person name="Lage O.M."/>
            <person name="Pohl T."/>
            <person name="Merkel B.J."/>
            <person name="Hornburger P."/>
            <person name="Mueller R.-W."/>
            <person name="Bruemmer F."/>
            <person name="Labrenz M."/>
            <person name="Spormann A.M."/>
            <person name="Op den Camp H."/>
            <person name="Overmann J."/>
            <person name="Amann R."/>
            <person name="Jetten M.S.M."/>
            <person name="Mascher T."/>
            <person name="Medema M.H."/>
            <person name="Devos D.P."/>
            <person name="Kaster A.-K."/>
            <person name="Ovreas L."/>
            <person name="Rohde M."/>
            <person name="Galperin M.Y."/>
            <person name="Jogler C."/>
        </authorList>
    </citation>
    <scope>NUCLEOTIDE SEQUENCE [LARGE SCALE GENOMIC DNA]</scope>
    <source>
        <strain evidence="2 3">V22</strain>
    </source>
</reference>
<feature type="transmembrane region" description="Helical" evidence="1">
    <location>
        <begin position="108"/>
        <end position="127"/>
    </location>
</feature>
<sequence>MHQERSPTFLLLFPCYFAFIACACSILAIAFQTQLGDLLQQQSGVSLAIILESFPKILWRTCAAAIAAALATFCLRHQIDAYLFVPQPVTGCSRIDEFSCQSVGSKPLWALVFIATVVLVIDGISIADGYFESDDFDLLVANRVIPLPDLLFTTHNDHSIPLLRAEFHVMQRCFGTNATVYNAAVLTSFTLMLFSGYLLLTEIGTSRSSILLFLIGCIGWTLWGEFTTGEYILQKYMQITTSGLLASWSAIRWQRTHNWKYAIFSMVIVLFAGLMNVSGLWVPCAWVVFSTLTYYGDTNKPATWPLLRKSWLPLTLVVMSCSITLLVHTYVYTRPTNEALFTEAKEPLTAVSFLQQSFYLPGSLILSIPIPTPHHLSDFGLLIVSLFAVWITSFLLIAFCLKQMDRLHRSALISVLFVILGISSMTCLGRPSSGIGYYVAAKYLGPMHVWVWMAIALCWQAGWDSVSIPKRPLYTKTTIVLVLSLWIAHFIASSLGSAGSQFFETTRGGKLREHRRERHALSELRRYVISPLEQEITGKIIIPDIPGEVLGSKYPKLAYTWGELRPLSTFIDVLSENPQRIQLISDKAPPLPLGVSHVPSVCDEVSPEIPTLLTENLLLKELIEATHPLKCVHVKDTTGSHSSKQRSN</sequence>
<dbReference type="PROSITE" id="PS51257">
    <property type="entry name" value="PROKAR_LIPOPROTEIN"/>
    <property type="match status" value="1"/>
</dbReference>
<keyword evidence="1" id="KW-1133">Transmembrane helix</keyword>
<dbReference type="EMBL" id="CP036316">
    <property type="protein sequence ID" value="QDT66730.1"/>
    <property type="molecule type" value="Genomic_DNA"/>
</dbReference>
<dbReference type="Proteomes" id="UP000319976">
    <property type="component" value="Chromosome"/>
</dbReference>
<proteinExistence type="predicted"/>
<accession>A0A517TEC6</accession>
<feature type="transmembrane region" description="Helical" evidence="1">
    <location>
        <begin position="9"/>
        <end position="31"/>
    </location>
</feature>
<organism evidence="2 3">
    <name type="scientific">Calycomorphotria hydatis</name>
    <dbReference type="NCBI Taxonomy" id="2528027"/>
    <lineage>
        <taxon>Bacteria</taxon>
        <taxon>Pseudomonadati</taxon>
        <taxon>Planctomycetota</taxon>
        <taxon>Planctomycetia</taxon>
        <taxon>Planctomycetales</taxon>
        <taxon>Planctomycetaceae</taxon>
        <taxon>Calycomorphotria</taxon>
    </lineage>
</organism>
<evidence type="ECO:0000313" key="3">
    <source>
        <dbReference type="Proteomes" id="UP000319976"/>
    </source>
</evidence>
<feature type="transmembrane region" description="Helical" evidence="1">
    <location>
        <begin position="473"/>
        <end position="492"/>
    </location>
</feature>
<protein>
    <submittedName>
        <fullName evidence="2">Uncharacterized protein</fullName>
    </submittedName>
</protein>
<feature type="transmembrane region" description="Helical" evidence="1">
    <location>
        <begin position="310"/>
        <end position="332"/>
    </location>
</feature>
<evidence type="ECO:0000256" key="1">
    <source>
        <dbReference type="SAM" id="Phobius"/>
    </source>
</evidence>
<feature type="transmembrane region" description="Helical" evidence="1">
    <location>
        <begin position="379"/>
        <end position="399"/>
    </location>
</feature>